<evidence type="ECO:0000256" key="3">
    <source>
        <dbReference type="ARBA" id="ARBA00022438"/>
    </source>
</evidence>
<accession>A0A1N6PBZ3</accession>
<dbReference type="SUPFAM" id="SSF53187">
    <property type="entry name" value="Zn-dependent exopeptidases"/>
    <property type="match status" value="1"/>
</dbReference>
<gene>
    <name evidence="11" type="ORF">SAMN05920897_102231</name>
</gene>
<keyword evidence="6 9" id="KW-0378">Hydrolase</keyword>
<comment type="cofactor">
    <cofactor evidence="1 10">
        <name>Zn(2+)</name>
        <dbReference type="ChEBI" id="CHEBI:29105"/>
    </cofactor>
</comment>
<evidence type="ECO:0000256" key="5">
    <source>
        <dbReference type="ARBA" id="ARBA00022723"/>
    </source>
</evidence>
<dbReference type="PRINTS" id="PR00932">
    <property type="entry name" value="AMINO1PTASE"/>
</dbReference>
<keyword evidence="3 9" id="KW-0031">Aminopeptidase</keyword>
<dbReference type="GO" id="GO:0005737">
    <property type="term" value="C:cytoplasm"/>
    <property type="evidence" value="ECO:0007669"/>
    <property type="project" value="UniProtKB-ARBA"/>
</dbReference>
<keyword evidence="8 9" id="KW-0482">Metalloprotease</keyword>
<dbReference type="Proteomes" id="UP000186400">
    <property type="component" value="Unassembled WGS sequence"/>
</dbReference>
<dbReference type="NCBIfam" id="NF002759">
    <property type="entry name" value="PRK02813.1"/>
    <property type="match status" value="1"/>
</dbReference>
<dbReference type="PANTHER" id="PTHR28570">
    <property type="entry name" value="ASPARTYL AMINOPEPTIDASE"/>
    <property type="match status" value="1"/>
</dbReference>
<dbReference type="EMBL" id="FTMS01000002">
    <property type="protein sequence ID" value="SIQ01881.1"/>
    <property type="molecule type" value="Genomic_DNA"/>
</dbReference>
<dbReference type="InterPro" id="IPR001948">
    <property type="entry name" value="Peptidase_M18"/>
</dbReference>
<evidence type="ECO:0000256" key="1">
    <source>
        <dbReference type="ARBA" id="ARBA00001947"/>
    </source>
</evidence>
<dbReference type="GO" id="GO:0006508">
    <property type="term" value="P:proteolysis"/>
    <property type="evidence" value="ECO:0007669"/>
    <property type="project" value="UniProtKB-KW"/>
</dbReference>
<reference evidence="11 12" key="1">
    <citation type="submission" date="2017-01" db="EMBL/GenBank/DDBJ databases">
        <authorList>
            <person name="Mah S.A."/>
            <person name="Swanson W.J."/>
            <person name="Moy G.W."/>
            <person name="Vacquier V.D."/>
        </authorList>
    </citation>
    <scope>NUCLEOTIDE SEQUENCE [LARGE SCALE GENOMIC DNA]</scope>
    <source>
        <strain evidence="11 12">ASpG1</strain>
    </source>
</reference>
<keyword evidence="5 9" id="KW-0479">Metal-binding</keyword>
<evidence type="ECO:0000256" key="4">
    <source>
        <dbReference type="ARBA" id="ARBA00022670"/>
    </source>
</evidence>
<dbReference type="AlphaFoldDB" id="A0A1N6PBZ3"/>
<dbReference type="Gene3D" id="3.40.630.10">
    <property type="entry name" value="Zn peptidases"/>
    <property type="match status" value="1"/>
</dbReference>
<comment type="similarity">
    <text evidence="2 9">Belongs to the peptidase M18 family.</text>
</comment>
<dbReference type="OrthoDB" id="9764268at2"/>
<dbReference type="SUPFAM" id="SSF101821">
    <property type="entry name" value="Aminopeptidase/glucanase lid domain"/>
    <property type="match status" value="1"/>
</dbReference>
<evidence type="ECO:0000313" key="12">
    <source>
        <dbReference type="Proteomes" id="UP000186400"/>
    </source>
</evidence>
<dbReference type="GO" id="GO:0008237">
    <property type="term" value="F:metallopeptidase activity"/>
    <property type="evidence" value="ECO:0007669"/>
    <property type="project" value="UniProtKB-KW"/>
</dbReference>
<evidence type="ECO:0000256" key="2">
    <source>
        <dbReference type="ARBA" id="ARBA00008290"/>
    </source>
</evidence>
<evidence type="ECO:0000256" key="7">
    <source>
        <dbReference type="ARBA" id="ARBA00022833"/>
    </source>
</evidence>
<keyword evidence="12" id="KW-1185">Reference proteome</keyword>
<evidence type="ECO:0000256" key="8">
    <source>
        <dbReference type="ARBA" id="ARBA00023049"/>
    </source>
</evidence>
<dbReference type="EC" id="3.4.11.-" evidence="10"/>
<sequence length="440" mass="46760">MTAQTDLFAQELCRFIDRGATSLHNACSLADHLEHAGFTPLDDTPLKPGDTRYLRREGALLACRVGTAPLHQGGVVIAAAHTDSPGLHLKHRSARRADGFLQVPVEVYGAPILATWLDRDLALAGRIGHDPVDGKARGGLSLISPSTITAVIPNLAIHLNREINDGAVYNRQDHLKALFLDAASDQEPEEALLALALAGTGIDPGVVRDAELTLVPAEPSRVTAQGLLLAPRIDNLAGCFSLLQALLRVQAAAQTQMAIFYDHEEIGSVTATGAAGAMTEHFLRRLCRLAPGGEISLEDLLARTVLISNDAAHARHPNYRDKHDDGYAPVLAGGPVVKKSAIRRYASELPVTSWIAGVARRAGVPVQYLQNRSDIAAGSTIGPAVASRLAIPGVDLGVPILGMHSIRETGTVGDIEQMTALIAGTYKEDLDEIFDSPSPR</sequence>
<keyword evidence="7 9" id="KW-0862">Zinc</keyword>
<dbReference type="Gene3D" id="2.30.250.10">
    <property type="entry name" value="Aminopeptidase i, Domain 2"/>
    <property type="match status" value="1"/>
</dbReference>
<evidence type="ECO:0000256" key="9">
    <source>
        <dbReference type="RuleBase" id="RU004386"/>
    </source>
</evidence>
<proteinExistence type="inferred from homology"/>
<evidence type="ECO:0000256" key="6">
    <source>
        <dbReference type="ARBA" id="ARBA00022801"/>
    </source>
</evidence>
<organism evidence="11 12">
    <name type="scientific">Alkalispirochaeta americana</name>
    <dbReference type="NCBI Taxonomy" id="159291"/>
    <lineage>
        <taxon>Bacteria</taxon>
        <taxon>Pseudomonadati</taxon>
        <taxon>Spirochaetota</taxon>
        <taxon>Spirochaetia</taxon>
        <taxon>Spirochaetales</taxon>
        <taxon>Spirochaetaceae</taxon>
        <taxon>Alkalispirochaeta</taxon>
    </lineage>
</organism>
<dbReference type="RefSeq" id="WP_076487760.1">
    <property type="nucleotide sequence ID" value="NZ_FTMS01000002.1"/>
</dbReference>
<dbReference type="GO" id="GO:0008270">
    <property type="term" value="F:zinc ion binding"/>
    <property type="evidence" value="ECO:0007669"/>
    <property type="project" value="InterPro"/>
</dbReference>
<name>A0A1N6PBZ3_9SPIO</name>
<evidence type="ECO:0000256" key="10">
    <source>
        <dbReference type="RuleBase" id="RU004387"/>
    </source>
</evidence>
<evidence type="ECO:0000313" key="11">
    <source>
        <dbReference type="EMBL" id="SIQ01881.1"/>
    </source>
</evidence>
<dbReference type="STRING" id="159291.SAMN05920897_102231"/>
<dbReference type="GO" id="GO:0004177">
    <property type="term" value="F:aminopeptidase activity"/>
    <property type="evidence" value="ECO:0007669"/>
    <property type="project" value="UniProtKB-KW"/>
</dbReference>
<protein>
    <recommendedName>
        <fullName evidence="10">M18 family aminopeptidase</fullName>
        <ecNumber evidence="10">3.4.11.-</ecNumber>
    </recommendedName>
</protein>
<dbReference type="Pfam" id="PF02127">
    <property type="entry name" value="Peptidase_M18"/>
    <property type="match status" value="1"/>
</dbReference>
<dbReference type="InterPro" id="IPR023358">
    <property type="entry name" value="Peptidase_M18_dom2"/>
</dbReference>
<keyword evidence="4 9" id="KW-0645">Protease</keyword>
<dbReference type="PANTHER" id="PTHR28570:SF3">
    <property type="entry name" value="ASPARTYL AMINOPEPTIDASE"/>
    <property type="match status" value="1"/>
</dbReference>